<evidence type="ECO:0000313" key="4">
    <source>
        <dbReference type="Proteomes" id="UP000287101"/>
    </source>
</evidence>
<dbReference type="EMBL" id="NGJY01000002">
    <property type="protein sequence ID" value="RSU03222.1"/>
    <property type="molecule type" value="Genomic_DNA"/>
</dbReference>
<protein>
    <submittedName>
        <fullName evidence="3">Uncharacterized protein</fullName>
    </submittedName>
</protein>
<keyword evidence="2" id="KW-0732">Signal</keyword>
<evidence type="ECO:0000256" key="2">
    <source>
        <dbReference type="SAM" id="SignalP"/>
    </source>
</evidence>
<accession>A0A430A7Z2</accession>
<comment type="caution">
    <text evidence="3">The sequence shown here is derived from an EMBL/GenBank/DDBJ whole genome shotgun (WGS) entry which is preliminary data.</text>
</comment>
<dbReference type="RefSeq" id="WP_126831433.1">
    <property type="nucleotide sequence ID" value="NZ_CBCRYB010000010.1"/>
</dbReference>
<feature type="region of interest" description="Disordered" evidence="1">
    <location>
        <begin position="63"/>
        <end position="87"/>
    </location>
</feature>
<feature type="signal peptide" evidence="2">
    <location>
        <begin position="1"/>
        <end position="24"/>
    </location>
</feature>
<feature type="chain" id="PRO_5019197495" evidence="2">
    <location>
        <begin position="25"/>
        <end position="87"/>
    </location>
</feature>
<dbReference type="Proteomes" id="UP000287101">
    <property type="component" value="Unassembled WGS sequence"/>
</dbReference>
<organism evidence="3 4">
    <name type="scientific">Vagococcus fessus</name>
    <dbReference type="NCBI Taxonomy" id="120370"/>
    <lineage>
        <taxon>Bacteria</taxon>
        <taxon>Bacillati</taxon>
        <taxon>Bacillota</taxon>
        <taxon>Bacilli</taxon>
        <taxon>Lactobacillales</taxon>
        <taxon>Enterococcaceae</taxon>
        <taxon>Vagococcus</taxon>
    </lineage>
</organism>
<gene>
    <name evidence="3" type="ORF">CBF31_05760</name>
</gene>
<sequence length="87" mass="9494">MKKIVILGVSVVVGLAAFAVVSSASSFNSGESDFDGGVGQHHERYCGRTSNDEWSLNREKRVSRRGQMMNNNAVGDIKNNRGGNCYR</sequence>
<evidence type="ECO:0000313" key="3">
    <source>
        <dbReference type="EMBL" id="RSU03222.1"/>
    </source>
</evidence>
<keyword evidence="4" id="KW-1185">Reference proteome</keyword>
<evidence type="ECO:0000256" key="1">
    <source>
        <dbReference type="SAM" id="MobiDB-lite"/>
    </source>
</evidence>
<reference evidence="3 4" key="1">
    <citation type="submission" date="2017-05" db="EMBL/GenBank/DDBJ databases">
        <title>Vagococcus spp. assemblies.</title>
        <authorList>
            <person name="Gulvik C.A."/>
        </authorList>
    </citation>
    <scope>NUCLEOTIDE SEQUENCE [LARGE SCALE GENOMIC DNA]</scope>
    <source>
        <strain evidence="3 4">CCUG 41755</strain>
    </source>
</reference>
<proteinExistence type="predicted"/>
<name>A0A430A7Z2_9ENTE</name>
<dbReference type="AlphaFoldDB" id="A0A430A7Z2"/>